<dbReference type="SUPFAM" id="SSF56322">
    <property type="entry name" value="ADC synthase"/>
    <property type="match status" value="1"/>
</dbReference>
<dbReference type="PANTHER" id="PTHR42839">
    <property type="entry name" value="ISOCHORISMATE SYNTHASE ENTC"/>
    <property type="match status" value="1"/>
</dbReference>
<accession>A0A5J4FZ96</accession>
<dbReference type="GO" id="GO:0008909">
    <property type="term" value="F:isochorismate synthase activity"/>
    <property type="evidence" value="ECO:0007669"/>
    <property type="project" value="UniProtKB-EC"/>
</dbReference>
<sequence>MILPQFILSVEKHWQKNLPFVLFSQPNDNRVTAYLQQDAVAYSTKDFSEESFVFAPFDYKEEALCILKDTATVLESNIAVQFTTQKTITLNSDPVEEQRYKDFIQNIIDSISTKSVVKVVASRRKAVSIPNINFELLVNELLNTNLSAFRYIWYHPNTGLWCGATPEVLFSCDGISFSTMALAATQKNIENKTPVWSYKEQFEQQLVTDSIVTNLQRLTSVLKTSRPKSHVAGSLVHLKTDIQGVLKNGRSTIPNIASVLHPTPAVCGSPTKLAKSILLKNEGYDREYYTGFLGTVNGKKKLASLFVNLRCMKIQDTTAYIYVGGGIIQGSEPEAEWEETENKMATMLSVIAPMV</sequence>
<evidence type="ECO:0000256" key="4">
    <source>
        <dbReference type="ARBA" id="ARBA00023235"/>
    </source>
</evidence>
<dbReference type="AlphaFoldDB" id="A0A5J4FZ96"/>
<dbReference type="OrthoDB" id="9806579at2"/>
<dbReference type="EC" id="5.4.4.2" evidence="3"/>
<organism evidence="7 8">
    <name type="scientific">Patiriisocius marinistellae</name>
    <dbReference type="NCBI Taxonomy" id="2494560"/>
    <lineage>
        <taxon>Bacteria</taxon>
        <taxon>Pseudomonadati</taxon>
        <taxon>Bacteroidota</taxon>
        <taxon>Flavobacteriia</taxon>
        <taxon>Flavobacteriales</taxon>
        <taxon>Flavobacteriaceae</taxon>
        <taxon>Patiriisocius</taxon>
    </lineage>
</organism>
<evidence type="ECO:0000256" key="1">
    <source>
        <dbReference type="ARBA" id="ARBA00000799"/>
    </source>
</evidence>
<dbReference type="Gene3D" id="3.60.120.10">
    <property type="entry name" value="Anthranilate synthase"/>
    <property type="match status" value="1"/>
</dbReference>
<evidence type="ECO:0000313" key="8">
    <source>
        <dbReference type="Proteomes" id="UP000326994"/>
    </source>
</evidence>
<evidence type="ECO:0000256" key="2">
    <source>
        <dbReference type="ARBA" id="ARBA00005297"/>
    </source>
</evidence>
<proteinExistence type="inferred from homology"/>
<comment type="caution">
    <text evidence="7">The sequence shown here is derived from an EMBL/GenBank/DDBJ whole genome shotgun (WGS) entry which is preliminary data.</text>
</comment>
<keyword evidence="8" id="KW-1185">Reference proteome</keyword>
<dbReference type="InterPro" id="IPR004561">
    <property type="entry name" value="IsoChor_synthase"/>
</dbReference>
<dbReference type="Pfam" id="PF00425">
    <property type="entry name" value="Chorismate_bind"/>
    <property type="match status" value="1"/>
</dbReference>
<dbReference type="InterPro" id="IPR015890">
    <property type="entry name" value="Chorismate_C"/>
</dbReference>
<name>A0A5J4FZ96_9FLAO</name>
<evidence type="ECO:0000259" key="6">
    <source>
        <dbReference type="Pfam" id="PF00425"/>
    </source>
</evidence>
<keyword evidence="4" id="KW-0413">Isomerase</keyword>
<dbReference type="InterPro" id="IPR005801">
    <property type="entry name" value="ADC_synthase"/>
</dbReference>
<evidence type="ECO:0000256" key="3">
    <source>
        <dbReference type="ARBA" id="ARBA00012824"/>
    </source>
</evidence>
<dbReference type="Proteomes" id="UP000326994">
    <property type="component" value="Unassembled WGS sequence"/>
</dbReference>
<evidence type="ECO:0000313" key="7">
    <source>
        <dbReference type="EMBL" id="GEQ86572.1"/>
    </source>
</evidence>
<feature type="domain" description="Chorismate-utilising enzyme C-terminal" evidence="6">
    <location>
        <begin position="97"/>
        <end position="343"/>
    </location>
</feature>
<comment type="catalytic activity">
    <reaction evidence="1">
        <text>chorismate = isochorismate</text>
        <dbReference type="Rhea" id="RHEA:18985"/>
        <dbReference type="ChEBI" id="CHEBI:29748"/>
        <dbReference type="ChEBI" id="CHEBI:29780"/>
        <dbReference type="EC" id="5.4.4.2"/>
    </reaction>
</comment>
<dbReference type="RefSeq" id="WP_151894505.1">
    <property type="nucleotide sequence ID" value="NZ_BKCF01000004.1"/>
</dbReference>
<protein>
    <recommendedName>
        <fullName evidence="3">isochorismate synthase</fullName>
        <ecNumber evidence="3">5.4.4.2</ecNumber>
    </recommendedName>
    <alternativeName>
        <fullName evidence="5">Isochorismate mutase</fullName>
    </alternativeName>
</protein>
<reference evidence="7 8" key="1">
    <citation type="submission" date="2019-08" db="EMBL/GenBank/DDBJ databases">
        <title>Ulvibacter marinistellae sp. nov., isolated from a starfish, Patiria pectinifera.</title>
        <authorList>
            <person name="Kawano K."/>
            <person name="Ushijima N."/>
            <person name="Kihara M."/>
            <person name="Itoh H."/>
        </authorList>
    </citation>
    <scope>NUCLEOTIDE SEQUENCE [LARGE SCALE GENOMIC DNA]</scope>
    <source>
        <strain evidence="7 8">KK4</strain>
    </source>
</reference>
<comment type="similarity">
    <text evidence="2">Belongs to the isochorismate synthase family.</text>
</comment>
<dbReference type="EMBL" id="BKCF01000004">
    <property type="protein sequence ID" value="GEQ86572.1"/>
    <property type="molecule type" value="Genomic_DNA"/>
</dbReference>
<dbReference type="PANTHER" id="PTHR42839:SF2">
    <property type="entry name" value="ISOCHORISMATE SYNTHASE ENTC"/>
    <property type="match status" value="1"/>
</dbReference>
<dbReference type="NCBIfam" id="TIGR00543">
    <property type="entry name" value="isochor_syn"/>
    <property type="match status" value="1"/>
</dbReference>
<evidence type="ECO:0000256" key="5">
    <source>
        <dbReference type="ARBA" id="ARBA00041564"/>
    </source>
</evidence>
<gene>
    <name evidence="7" type="primary">menF</name>
    <name evidence="7" type="ORF">ULMS_20800</name>
</gene>